<dbReference type="Proteomes" id="UP001458880">
    <property type="component" value="Unassembled WGS sequence"/>
</dbReference>
<organism evidence="2 3">
    <name type="scientific">Popillia japonica</name>
    <name type="common">Japanese beetle</name>
    <dbReference type="NCBI Taxonomy" id="7064"/>
    <lineage>
        <taxon>Eukaryota</taxon>
        <taxon>Metazoa</taxon>
        <taxon>Ecdysozoa</taxon>
        <taxon>Arthropoda</taxon>
        <taxon>Hexapoda</taxon>
        <taxon>Insecta</taxon>
        <taxon>Pterygota</taxon>
        <taxon>Neoptera</taxon>
        <taxon>Endopterygota</taxon>
        <taxon>Coleoptera</taxon>
        <taxon>Polyphaga</taxon>
        <taxon>Scarabaeiformia</taxon>
        <taxon>Scarabaeidae</taxon>
        <taxon>Rutelinae</taxon>
        <taxon>Popillia</taxon>
    </lineage>
</organism>
<dbReference type="AlphaFoldDB" id="A0AAW1NLU6"/>
<name>A0AAW1NLU6_POPJA</name>
<reference evidence="2 3" key="1">
    <citation type="journal article" date="2024" name="BMC Genomics">
        <title>De novo assembly and annotation of Popillia japonica's genome with initial clues to its potential as an invasive pest.</title>
        <authorList>
            <person name="Cucini C."/>
            <person name="Boschi S."/>
            <person name="Funari R."/>
            <person name="Cardaioli E."/>
            <person name="Iannotti N."/>
            <person name="Marturano G."/>
            <person name="Paoli F."/>
            <person name="Bruttini M."/>
            <person name="Carapelli A."/>
            <person name="Frati F."/>
            <person name="Nardi F."/>
        </authorList>
    </citation>
    <scope>NUCLEOTIDE SEQUENCE [LARGE SCALE GENOMIC DNA]</scope>
    <source>
        <strain evidence="2">DMR45628</strain>
    </source>
</reference>
<keyword evidence="3" id="KW-1185">Reference proteome</keyword>
<evidence type="ECO:0000313" key="3">
    <source>
        <dbReference type="Proteomes" id="UP001458880"/>
    </source>
</evidence>
<feature type="compositionally biased region" description="Basic and acidic residues" evidence="1">
    <location>
        <begin position="1"/>
        <end position="14"/>
    </location>
</feature>
<gene>
    <name evidence="2" type="ORF">QE152_g359</name>
</gene>
<proteinExistence type="predicted"/>
<evidence type="ECO:0000313" key="2">
    <source>
        <dbReference type="EMBL" id="KAK9758952.1"/>
    </source>
</evidence>
<feature type="compositionally biased region" description="Basic and acidic residues" evidence="1">
    <location>
        <begin position="84"/>
        <end position="109"/>
    </location>
</feature>
<feature type="region of interest" description="Disordered" evidence="1">
    <location>
        <begin position="1"/>
        <end position="109"/>
    </location>
</feature>
<comment type="caution">
    <text evidence="2">The sequence shown here is derived from an EMBL/GenBank/DDBJ whole genome shotgun (WGS) entry which is preliminary data.</text>
</comment>
<protein>
    <submittedName>
        <fullName evidence="2">Uncharacterized protein</fullName>
    </submittedName>
</protein>
<sequence length="109" mass="11975">MDKFLPLPDDEKKKMQPWKSSPVKYPQVTIVRQPCTIPDKSPEETVPEEPQQDEKGGDGDGASASSTETSGEGPSTSSEGAHFSYDKPAKQETDATSDDNKIDEWFDIV</sequence>
<dbReference type="EMBL" id="JASPKY010000003">
    <property type="protein sequence ID" value="KAK9758952.1"/>
    <property type="molecule type" value="Genomic_DNA"/>
</dbReference>
<feature type="compositionally biased region" description="Low complexity" evidence="1">
    <location>
        <begin position="61"/>
        <end position="81"/>
    </location>
</feature>
<evidence type="ECO:0000256" key="1">
    <source>
        <dbReference type="SAM" id="MobiDB-lite"/>
    </source>
</evidence>
<accession>A0AAW1NLU6</accession>